<dbReference type="InterPro" id="IPR050865">
    <property type="entry name" value="BEACH_Domain"/>
</dbReference>
<dbReference type="InterPro" id="IPR023362">
    <property type="entry name" value="PH-BEACH_dom"/>
</dbReference>
<reference evidence="5" key="1">
    <citation type="submission" date="2021-05" db="EMBL/GenBank/DDBJ databases">
        <title>A free-living protist that lacks canonical eukaryotic 1 DNA replication and segregation systems.</title>
        <authorList>
            <person name="Salas-Leiva D.E."/>
            <person name="Tromer E.C."/>
            <person name="Curtis B.A."/>
            <person name="Jerlstrom-Hultqvist J."/>
            <person name="Kolisko M."/>
            <person name="Yi Z."/>
            <person name="Salas-Leiva J.S."/>
            <person name="Gallot-Lavallee L."/>
            <person name="Kops G.J.P.L."/>
            <person name="Archibald J.M."/>
            <person name="Simpson A.G.B."/>
            <person name="Roger A.J."/>
        </authorList>
    </citation>
    <scope>NUCLEOTIDE SEQUENCE</scope>
    <source>
        <strain evidence="5">BICM</strain>
    </source>
</reference>
<dbReference type="InterPro" id="IPR015943">
    <property type="entry name" value="WD40/YVTN_repeat-like_dom_sf"/>
</dbReference>
<organism evidence="5 6">
    <name type="scientific">Carpediemonas membranifera</name>
    <dbReference type="NCBI Taxonomy" id="201153"/>
    <lineage>
        <taxon>Eukaryota</taxon>
        <taxon>Metamonada</taxon>
        <taxon>Carpediemonas-like organisms</taxon>
        <taxon>Carpediemonas</taxon>
    </lineage>
</organism>
<evidence type="ECO:0000256" key="1">
    <source>
        <dbReference type="ARBA" id="ARBA00022574"/>
    </source>
</evidence>
<dbReference type="InterPro" id="IPR000409">
    <property type="entry name" value="BEACH_dom"/>
</dbReference>
<dbReference type="InterPro" id="IPR013320">
    <property type="entry name" value="ConA-like_dom_sf"/>
</dbReference>
<dbReference type="Gene3D" id="2.60.120.200">
    <property type="match status" value="1"/>
</dbReference>
<dbReference type="Pfam" id="PF02138">
    <property type="entry name" value="Beach"/>
    <property type="match status" value="1"/>
</dbReference>
<evidence type="ECO:0000259" key="4">
    <source>
        <dbReference type="PROSITE" id="PS51783"/>
    </source>
</evidence>
<feature type="region of interest" description="Disordered" evidence="2">
    <location>
        <begin position="1285"/>
        <end position="1313"/>
    </location>
</feature>
<dbReference type="SUPFAM" id="SSF48371">
    <property type="entry name" value="ARM repeat"/>
    <property type="match status" value="1"/>
</dbReference>
<gene>
    <name evidence="5" type="ORF">J8273_1544</name>
</gene>
<evidence type="ECO:0000313" key="5">
    <source>
        <dbReference type="EMBL" id="KAG9396539.1"/>
    </source>
</evidence>
<dbReference type="Gene3D" id="1.10.1540.10">
    <property type="entry name" value="BEACH domain"/>
    <property type="match status" value="1"/>
</dbReference>
<dbReference type="EMBL" id="JAHDYR010000005">
    <property type="protein sequence ID" value="KAG9396539.1"/>
    <property type="molecule type" value="Genomic_DNA"/>
</dbReference>
<comment type="caution">
    <text evidence="5">The sequence shown here is derived from an EMBL/GenBank/DDBJ whole genome shotgun (WGS) entry which is preliminary data.</text>
</comment>
<dbReference type="SUPFAM" id="SSF81837">
    <property type="entry name" value="BEACH domain"/>
    <property type="match status" value="1"/>
</dbReference>
<evidence type="ECO:0000259" key="3">
    <source>
        <dbReference type="PROSITE" id="PS50197"/>
    </source>
</evidence>
<feature type="domain" description="BEACH" evidence="3">
    <location>
        <begin position="2228"/>
        <end position="2523"/>
    </location>
</feature>
<dbReference type="InterPro" id="IPR016024">
    <property type="entry name" value="ARM-type_fold"/>
</dbReference>
<dbReference type="SUPFAM" id="SSF50729">
    <property type="entry name" value="PH domain-like"/>
    <property type="match status" value="1"/>
</dbReference>
<keyword evidence="1" id="KW-0853">WD repeat</keyword>
<accession>A0A8J6BA99</accession>
<dbReference type="Proteomes" id="UP000717585">
    <property type="component" value="Unassembled WGS sequence"/>
</dbReference>
<dbReference type="OrthoDB" id="26681at2759"/>
<dbReference type="InterPro" id="IPR001680">
    <property type="entry name" value="WD40_rpt"/>
</dbReference>
<evidence type="ECO:0000313" key="6">
    <source>
        <dbReference type="Proteomes" id="UP000717585"/>
    </source>
</evidence>
<dbReference type="Gene3D" id="2.130.10.10">
    <property type="entry name" value="YVTN repeat-like/Quinoprotein amine dehydrogenase"/>
    <property type="match status" value="1"/>
</dbReference>
<keyword evidence="6" id="KW-1185">Reference proteome</keyword>
<dbReference type="SMART" id="SM01026">
    <property type="entry name" value="Beach"/>
    <property type="match status" value="1"/>
</dbReference>
<dbReference type="PANTHER" id="PTHR13743">
    <property type="entry name" value="BEIGE/BEACH-RELATED"/>
    <property type="match status" value="1"/>
</dbReference>
<sequence length="2829" mass="308698">MTTDEASSLASLFIDVGKYLEGPNSDQKSALVIKLLKRVRQDYITQSMTNAEHASIIERSLCLCDEPGIATEFIVTLYDYVSHHPTAPLLSHPLASHVVQTVLELIPCATNTRNDIIRQQLNGLILSIYRAMLADVLALTGRRQIDFVCDTLLVLCGLPPSAERHEDRRLVHSFPCNMTEAHEAARTVLGPVDGDGVIAQLTTEANRRTVQGLARTEFSRVIATVIRCCAMLPATDDVDWRHQGFEVLLSSIEGLQEGEKASWGPALILPDRRWIHGLLASGLRHIKAPELVPMLWSRIGDDDVIVFLDDISCTVMLVEFVSQLTDSLLKGVLGAFTTLAARCWTLLAEGSVGEVHYTTYPMLIDAVLAVKPVLATEYLEHCLHTKLRHTFEAHAPFRRSVLRATSQTISVEYTPGQEDTAHRRAKAMLSSLLELLVADPLPDIPTDVVGPLTSRTELLTAVVQLLTAEPMLGSVVWSPRHRFVMSSWAGSFLHRVVLAPDRSEVVSREFVVELIEFIAAVAHTNGADDRPFDPEHESDVGQLIRHMEPDLARQVTADPALLEPLVARIFRLALQRRRDAATGQQYVVIGTVAAVEVATNLVVSSGDQPKYRAAFRKLMTFIAQCTDDAAFSPDPRNSNVVLADADVPVRLLTTSALMDPTNPLYHESWAALTPILRHHTLPRHIRALWGSISTSDVLARRLADVCHVPRRPTTWIRLSVTASIVLKRPLTVGKITVRETFPGSDGYALVMWMRVPQTSTPVRMVSVGHAPLIKLTCLPDGLEFVSKNQTVTVSTHAVAKRAWWHVAVTHIPGDGKERARTVFYVNGIRLQSVYMPYPSTADFPVLAIGGSTAPNSHAELLVGPVVAFDCALTPADVFALYVHDAAWSGVPLPLPPVVCGEVISQPGVARDIDGQLRDIARVEGCSQLTTVTPPPDRIQGELFCVGGGDLIPPMLLATAGTSATNLLLTHAQSVLAGVGKERSIAHHMVSCRATLAVLSRRVACSFSPTSTEGASSAAIIGYEVVDLPERQFPHPFPRRKCHLLPADYSVVDVSFAKGKQLKPGALIKRLARNKGLADSVTATVCTTIDVSTALALSDAIPAMLVQLAEFRFPQEPERHAKAVITLLVEACVNNTACFDQFNRYCGVAVLLDCLSTHPFLYTLDLIPTLAKLAGLTAVVSPLPSDAAVHISLPLEKQAGPKTTRSAPLTSHPHGNCKTARFGVAVSGSIVYPDALGLLVDPRLFKIADVAVQRVALAIVFDAIHRSTFNLFQSRPHTRIVSPTAVISTATTNPKRKPRPKPSPPSGPTGVPVPHHHAPIYRSRVLRLNGIGQGDREADTLGLRDSFSKIPRFSDVAYGTPKVSGLVAEGCSVESVVMFDLMHSMRLLTDILTENDFTVTHLIADILDLLMDQPLHVGDTDLLLTALLASFGSSHRLALLETIFRYLQRCSVDQIDALVADGQSNVFTIPVLLGALSVHDRSNRAGLLKVLTLILDRSERCTKVFTDIGGHWIMGSLDIDVAPSDIAHVVQLLLDRSGRVQLAGNGISLQLSSFEHDTRHPEAFVTTLRLLLSLDMADPESVDLVDITIRSLHGLIHNSRLARDLNGEDSIDLLCSLVAAIAKEASVDFFQSGPPDRHGAAVSAVLDVLTQFVLHGDHATVSHILAHLSRCCAATDSATQAAMQSALQLKLLQSCLTFYHSLLAPADHRAAADSHLSSRVRRLMQTGVSQLALWGNQRALDGPFLGTGRVTIMDTLASSDMKAFVRLFVAMFAAMSGGDTKTLTPVHMVALRLLTLVVRFAPAQIQEVMTCLVHCGSTPTVHAGPEEVCAVLDAVYDLTEQERAEITPELAAALGRVVNGDYLNQILRRIVPATCILPDATADIITEMRTFRALVAASSDSSIERWAAETAAEDSRQSLIFQEWSDQKARLAAVVTSQCDMCREQVKDIIELLGRPLADINREHCGDITRALREQMYRVKRLLSRPNQICSPTLGMKVGTRADAGKISVDPLRPGLRWDDLDSDSDDDAPCVAARWGLSQREGHHRQRMTLKLHDGPSQQESGPAVRGGLTDVQRVLATPTTKAPMEAVVDENACLVVSPLAIKAAVLVLKGSSTLDVVIAANDADEKVSRLPPLLQDVLRHQYEWFKMNGDADAPVLGTALETKTKTVPLKDIRAIHNRCFLQSDSAVEIFHGGSKGSHTLLLVFDTPKTRDATVQRLVSAAPNLSFEPSRLDTFLKEMTQRWAEGGVSNFRYLMAVNTMAGRTFNDLSQYPVFPFVLKDYTAETIDLSDPGVYRDLSKPMGAQDECRLQFFVDRYGQTKTMQQEGSGTAPYHYGTHYSNASTALHYLVRLEPYATRHRALQSGNWDDPDRLFHSIPRLWDGSARLSRNEVRELIPEFFYLPDFLENLSGLDFGVREDGATVNDVELPPWASTPVEFVKIHRQALESPYVTKHLHQWIDLIFGFKQTGKAAVAACNVFHPNTYPRNNDIASIEDPTERAAKMVSVLHFGQCPNRVFKARHPPCRVTPMTPATVQSHPDCLVSRVREECGEPVESFAPPDVSKDIERLGPHRCALPHNSVLITNRSDGRLMVLVGGKDHSVWAFGAPVTNVSACQASLTGDSIVCGTASGLIFIGTCTIDTKGPVPVDLVIDTTSTVHKGAVTAASIDEEWDMAVTGDTSGLCVVWRLSTRTPRLRRTPHTADGGEVTATAISAGTGDIAVASRHRIIVDTHAVCLWTINGMFVRSVPVKHAVRSMLFVEGHVGREPRVLVLGLNNGQVMLLDGDNLAPLAKYHEHCAPVTALRATTTGSRLFSGDTKGKVVEWSIKLKK</sequence>
<dbReference type="SMART" id="SM00320">
    <property type="entry name" value="WD40"/>
    <property type="match status" value="2"/>
</dbReference>
<dbReference type="InterPro" id="IPR036322">
    <property type="entry name" value="WD40_repeat_dom_sf"/>
</dbReference>
<dbReference type="PROSITE" id="PS50197">
    <property type="entry name" value="BEACH"/>
    <property type="match status" value="1"/>
</dbReference>
<dbReference type="CDD" id="cd06071">
    <property type="entry name" value="Beach"/>
    <property type="match status" value="1"/>
</dbReference>
<dbReference type="PANTHER" id="PTHR13743:SF123">
    <property type="entry name" value="PROTEIN FAN"/>
    <property type="match status" value="1"/>
</dbReference>
<feature type="domain" description="BEACH-type PH" evidence="4">
    <location>
        <begin position="2083"/>
        <end position="2219"/>
    </location>
</feature>
<dbReference type="SUPFAM" id="SSF50978">
    <property type="entry name" value="WD40 repeat-like"/>
    <property type="match status" value="1"/>
</dbReference>
<dbReference type="SUPFAM" id="SSF49899">
    <property type="entry name" value="Concanavalin A-like lectins/glucanases"/>
    <property type="match status" value="1"/>
</dbReference>
<dbReference type="PROSITE" id="PS51783">
    <property type="entry name" value="PH_BEACH"/>
    <property type="match status" value="1"/>
</dbReference>
<evidence type="ECO:0000256" key="2">
    <source>
        <dbReference type="SAM" id="MobiDB-lite"/>
    </source>
</evidence>
<dbReference type="InterPro" id="IPR036372">
    <property type="entry name" value="BEACH_dom_sf"/>
</dbReference>
<proteinExistence type="predicted"/>
<dbReference type="Pfam" id="PF13385">
    <property type="entry name" value="Laminin_G_3"/>
    <property type="match status" value="1"/>
</dbReference>
<protein>
    <submittedName>
        <fullName evidence="5">BEACH domain-containing protein</fullName>
    </submittedName>
</protein>
<name>A0A8J6BA99_9EUKA</name>